<evidence type="ECO:0000313" key="2">
    <source>
        <dbReference type="Proteomes" id="UP000008710"/>
    </source>
</evidence>
<dbReference type="KEGG" id="rha:RHA1_ro04277"/>
<organism evidence="1 2">
    <name type="scientific">Rhodococcus jostii (strain RHA1)</name>
    <dbReference type="NCBI Taxonomy" id="101510"/>
    <lineage>
        <taxon>Bacteria</taxon>
        <taxon>Bacillati</taxon>
        <taxon>Actinomycetota</taxon>
        <taxon>Actinomycetes</taxon>
        <taxon>Mycobacteriales</taxon>
        <taxon>Nocardiaceae</taxon>
        <taxon>Rhodococcus</taxon>
    </lineage>
</organism>
<dbReference type="AlphaFoldDB" id="Q0S8R8"/>
<dbReference type="HOGENOM" id="CLU_2452619_0_0_11"/>
<protein>
    <submittedName>
        <fullName evidence="1">Uncharacterized protein</fullName>
    </submittedName>
</protein>
<reference evidence="2" key="1">
    <citation type="journal article" date="2006" name="Proc. Natl. Acad. Sci. U.S.A.">
        <title>The complete genome of Rhodococcus sp. RHA1 provides insights into a catabolic powerhouse.</title>
        <authorList>
            <person name="McLeod M.P."/>
            <person name="Warren R.L."/>
            <person name="Hsiao W.W.L."/>
            <person name="Araki N."/>
            <person name="Myhre M."/>
            <person name="Fernandes C."/>
            <person name="Miyazawa D."/>
            <person name="Wong W."/>
            <person name="Lillquist A.L."/>
            <person name="Wang D."/>
            <person name="Dosanjh M."/>
            <person name="Hara H."/>
            <person name="Petrescu A."/>
            <person name="Morin R.D."/>
            <person name="Yang G."/>
            <person name="Stott J.M."/>
            <person name="Schein J.E."/>
            <person name="Shin H."/>
            <person name="Smailus D."/>
            <person name="Siddiqui A.S."/>
            <person name="Marra M.A."/>
            <person name="Jones S.J.M."/>
            <person name="Holt R."/>
            <person name="Brinkman F.S.L."/>
            <person name="Miyauchi K."/>
            <person name="Fukuda M."/>
            <person name="Davies J.E."/>
            <person name="Mohn W.W."/>
            <person name="Eltis L.D."/>
        </authorList>
    </citation>
    <scope>NUCLEOTIDE SEQUENCE [LARGE SCALE GENOMIC DNA]</scope>
    <source>
        <strain evidence="2">RHA1</strain>
    </source>
</reference>
<sequence>MPIVRAMSRVLFKSASEGCHADSRGPLDFHQYTLPSFREQSSARLQVDKHCDLGHSSSSSVSAGTPLTLGSSGTFLPVEGFISHGNNHL</sequence>
<accession>Q0S8R8</accession>
<proteinExistence type="predicted"/>
<dbReference type="Proteomes" id="UP000008710">
    <property type="component" value="Chromosome"/>
</dbReference>
<name>Q0S8R8_RHOJR</name>
<evidence type="ECO:0000313" key="1">
    <source>
        <dbReference type="EMBL" id="ABG96068.1"/>
    </source>
</evidence>
<dbReference type="EMBL" id="CP000431">
    <property type="protein sequence ID" value="ABG96068.1"/>
    <property type="molecule type" value="Genomic_DNA"/>
</dbReference>
<gene>
    <name evidence="1" type="ordered locus">RHA1_ro04277</name>
</gene>